<dbReference type="InterPro" id="IPR043502">
    <property type="entry name" value="DNA/RNA_pol_sf"/>
</dbReference>
<dbReference type="PANTHER" id="PTHR35369">
    <property type="entry name" value="BLR3025 PROTEIN-RELATED"/>
    <property type="match status" value="1"/>
</dbReference>
<comment type="caution">
    <text evidence="10">The sequence shown here is derived from an EMBL/GenBank/DDBJ whole genome shotgun (WGS) entry which is preliminary data.</text>
</comment>
<dbReference type="InterPro" id="IPR001126">
    <property type="entry name" value="UmuC"/>
</dbReference>
<feature type="region of interest" description="Disordered" evidence="6">
    <location>
        <begin position="299"/>
        <end position="318"/>
    </location>
</feature>
<dbReference type="InterPro" id="IPR050356">
    <property type="entry name" value="SulA_CellDiv_inhibitor"/>
</dbReference>
<feature type="domain" description="DNA polymerase Y-family little finger" evidence="8">
    <location>
        <begin position="569"/>
        <end position="657"/>
    </location>
</feature>
<comment type="subunit">
    <text evidence="1">Monomer.</text>
</comment>
<sequence>MKRVASLYLPSWSIDRLRRIERRCAPSAEADSRAAFHALGAEAAAERAQQCSVPNEGGWRPGARWARSDPASGLADSREQVEAAIEALPLHRRPAQRELGRVSEAAENPFRKGLTRPPEERVAIPAPLRELSRRTEAAEPLFRAGTRGWVGEDLQAAVNGLPAHQRPRGGELSRKSEVVDNPFRLSPDDVGPNLRHGRPHMPPLQFPGEDAPAKAGRGAALRSEDKRDRYRNEAPSLRQLAVMPPVQGPGEDVAQRRAMKTPKRSARDGHGGEAGYVAPPNVAQSLKQLAAMPAVQFPGEGPHPDNHGRSEPTAPTYGQGRFFQTGRTLASVVARVCGDEDFDAPVELGRAEPPLVTTRKVGPRVELVAVNAASRALGLVPGMALTMARAQVPALEVREADPEGDAAELTTLAELLARRWAPTVAISDADGLFIDLSGVAHLYGGEARFCRRLLRLLARHGIAARVAVADTAGAAWALARFGPPEPAQLLAPGGQVEALAPLPVAALRLEPPALELLARLGVDCIGQLTALPRAPLVRRFGRRIADRIDQALGRAPEPLDPVVPPTRLAVEQPFAEPIATPEAIEHWLRELMGRLAIELAKAGQGARSVELVAARVDGVPQRLRLGFARPTRDPGHMLRLTLRRIEEIEPGYGIDAIALLVRRADPLGAEALSPALAEPAGTDLAPLIDALANRIGTERLWRAAPVESDVPERCCTRTAPLDPPRCASRTLPADDVRRLDGRRPDHPWHPRWPRPVRLLRRPEPIGHVLAELPDQPPRRFSWRGVTHHVVRAEGPERVAGEWWRRAPERLAVRDYYRVEDEAGQRFWLFRRGDGLRSETGDLSWFVHGLGN</sequence>
<feature type="region of interest" description="Disordered" evidence="6">
    <location>
        <begin position="161"/>
        <end position="253"/>
    </location>
</feature>
<keyword evidence="11" id="KW-1185">Reference proteome</keyword>
<evidence type="ECO:0000256" key="2">
    <source>
        <dbReference type="ARBA" id="ARBA00012417"/>
    </source>
</evidence>
<keyword evidence="3" id="KW-0227">DNA damage</keyword>
<evidence type="ECO:0000256" key="4">
    <source>
        <dbReference type="ARBA" id="ARBA00025589"/>
    </source>
</evidence>
<evidence type="ECO:0000259" key="8">
    <source>
        <dbReference type="Pfam" id="PF11799"/>
    </source>
</evidence>
<dbReference type="RefSeq" id="WP_264879970.1">
    <property type="nucleotide sequence ID" value="NZ_JAPDOB010000001.1"/>
</dbReference>
<feature type="compositionally biased region" description="Basic and acidic residues" evidence="6">
    <location>
        <begin position="168"/>
        <end position="178"/>
    </location>
</feature>
<feature type="region of interest" description="Disordered" evidence="6">
    <location>
        <begin position="47"/>
        <end position="76"/>
    </location>
</feature>
<evidence type="ECO:0000259" key="7">
    <source>
        <dbReference type="Pfam" id="PF00817"/>
    </source>
</evidence>
<dbReference type="Pfam" id="PF11799">
    <property type="entry name" value="IMS_C"/>
    <property type="match status" value="1"/>
</dbReference>
<dbReference type="InterPro" id="IPR017961">
    <property type="entry name" value="DNA_pol_Y-fam_little_finger"/>
</dbReference>
<feature type="domain" description="UmuC" evidence="7">
    <location>
        <begin position="354"/>
        <end position="477"/>
    </location>
</feature>
<protein>
    <recommendedName>
        <fullName evidence="2">DNA-directed DNA polymerase</fullName>
        <ecNumber evidence="2">2.7.7.7</ecNumber>
    </recommendedName>
</protein>
<dbReference type="EMBL" id="JAPDOB010000001">
    <property type="protein sequence ID" value="MCW3796207.1"/>
    <property type="molecule type" value="Genomic_DNA"/>
</dbReference>
<evidence type="ECO:0000313" key="11">
    <source>
        <dbReference type="Proteomes" id="UP001526246"/>
    </source>
</evidence>
<evidence type="ECO:0000256" key="5">
    <source>
        <dbReference type="ARBA" id="ARBA00049244"/>
    </source>
</evidence>
<dbReference type="SUPFAM" id="SSF56672">
    <property type="entry name" value="DNA/RNA polymerases"/>
    <property type="match status" value="1"/>
</dbReference>
<dbReference type="EC" id="2.7.7.7" evidence="2"/>
<evidence type="ECO:0000256" key="6">
    <source>
        <dbReference type="SAM" id="MobiDB-lite"/>
    </source>
</evidence>
<dbReference type="CDD" id="cd03468">
    <property type="entry name" value="PolY_like"/>
    <property type="match status" value="1"/>
</dbReference>
<organism evidence="10 11">
    <name type="scientific">Sphingomonas arvum</name>
    <dbReference type="NCBI Taxonomy" id="2992113"/>
    <lineage>
        <taxon>Bacteria</taxon>
        <taxon>Pseudomonadati</taxon>
        <taxon>Pseudomonadota</taxon>
        <taxon>Alphaproteobacteria</taxon>
        <taxon>Sphingomonadales</taxon>
        <taxon>Sphingomonadaceae</taxon>
        <taxon>Sphingomonas</taxon>
    </lineage>
</organism>
<accession>A0ABT3JAX6</accession>
<dbReference type="Pfam" id="PF00817">
    <property type="entry name" value="IMS"/>
    <property type="match status" value="1"/>
</dbReference>
<evidence type="ECO:0000256" key="3">
    <source>
        <dbReference type="ARBA" id="ARBA00022763"/>
    </source>
</evidence>
<reference evidence="10 11" key="1">
    <citation type="submission" date="2022-10" db="EMBL/GenBank/DDBJ databases">
        <title>Sphingomonas sp.</title>
        <authorList>
            <person name="Jin C."/>
        </authorList>
    </citation>
    <scope>NUCLEOTIDE SEQUENCE [LARGE SCALE GENOMIC DNA]</scope>
    <source>
        <strain evidence="10 11">BN140010</strain>
    </source>
</reference>
<comment type="function">
    <text evidence="4">Poorly processive, error-prone DNA polymerase involved in untargeted mutagenesis. Copies undamaged DNA at stalled replication forks, which arise in vivo from mismatched or misaligned primer ends. These misaligned primers can be extended by PolIV. Exhibits no 3'-5' exonuclease (proofreading) activity. May be involved in translesional synthesis, in conjunction with the beta clamp from PolIII.</text>
</comment>
<evidence type="ECO:0000259" key="9">
    <source>
        <dbReference type="Pfam" id="PF20114"/>
    </source>
</evidence>
<dbReference type="Proteomes" id="UP001526246">
    <property type="component" value="Unassembled WGS sequence"/>
</dbReference>
<dbReference type="PANTHER" id="PTHR35369:SF2">
    <property type="entry name" value="BLR3025 PROTEIN"/>
    <property type="match status" value="1"/>
</dbReference>
<name>A0ABT3JAX6_9SPHN</name>
<comment type="catalytic activity">
    <reaction evidence="5">
        <text>DNA(n) + a 2'-deoxyribonucleoside 5'-triphosphate = DNA(n+1) + diphosphate</text>
        <dbReference type="Rhea" id="RHEA:22508"/>
        <dbReference type="Rhea" id="RHEA-COMP:17339"/>
        <dbReference type="Rhea" id="RHEA-COMP:17340"/>
        <dbReference type="ChEBI" id="CHEBI:33019"/>
        <dbReference type="ChEBI" id="CHEBI:61560"/>
        <dbReference type="ChEBI" id="CHEBI:173112"/>
        <dbReference type="EC" id="2.7.7.7"/>
    </reaction>
</comment>
<dbReference type="Pfam" id="PF20114">
    <property type="entry name" value="DUF6504"/>
    <property type="match status" value="1"/>
</dbReference>
<evidence type="ECO:0000313" key="10">
    <source>
        <dbReference type="EMBL" id="MCW3796207.1"/>
    </source>
</evidence>
<dbReference type="InterPro" id="IPR045443">
    <property type="entry name" value="DUF6504"/>
</dbReference>
<feature type="domain" description="DUF6504" evidence="9">
    <location>
        <begin position="771"/>
        <end position="846"/>
    </location>
</feature>
<proteinExistence type="predicted"/>
<feature type="compositionally biased region" description="Basic and acidic residues" evidence="6">
    <location>
        <begin position="222"/>
        <end position="232"/>
    </location>
</feature>
<evidence type="ECO:0000256" key="1">
    <source>
        <dbReference type="ARBA" id="ARBA00011245"/>
    </source>
</evidence>
<gene>
    <name evidence="10" type="ORF">OMW55_00080</name>
</gene>